<feature type="compositionally biased region" description="Polar residues" evidence="1">
    <location>
        <begin position="54"/>
        <end position="67"/>
    </location>
</feature>
<evidence type="ECO:0000313" key="2">
    <source>
        <dbReference type="EMBL" id="OMO52670.1"/>
    </source>
</evidence>
<dbReference type="PANTHER" id="PTHR47871:SF2">
    <property type="entry name" value="OS03G0221300 PROTEIN"/>
    <property type="match status" value="1"/>
</dbReference>
<dbReference type="PANTHER" id="PTHR47871">
    <property type="entry name" value="NAC DOMAIN-CONTAINING PROTEIN 8"/>
    <property type="match status" value="1"/>
</dbReference>
<organism evidence="2 3">
    <name type="scientific">Corchorus capsularis</name>
    <name type="common">Jute</name>
    <dbReference type="NCBI Taxonomy" id="210143"/>
    <lineage>
        <taxon>Eukaryota</taxon>
        <taxon>Viridiplantae</taxon>
        <taxon>Streptophyta</taxon>
        <taxon>Embryophyta</taxon>
        <taxon>Tracheophyta</taxon>
        <taxon>Spermatophyta</taxon>
        <taxon>Magnoliopsida</taxon>
        <taxon>eudicotyledons</taxon>
        <taxon>Gunneridae</taxon>
        <taxon>Pentapetalae</taxon>
        <taxon>rosids</taxon>
        <taxon>malvids</taxon>
        <taxon>Malvales</taxon>
        <taxon>Malvaceae</taxon>
        <taxon>Grewioideae</taxon>
        <taxon>Apeibeae</taxon>
        <taxon>Corchorus</taxon>
    </lineage>
</organism>
<name>A0A1R3G3S9_COCAP</name>
<evidence type="ECO:0000256" key="1">
    <source>
        <dbReference type="SAM" id="MobiDB-lite"/>
    </source>
</evidence>
<comment type="caution">
    <text evidence="2">The sequence shown here is derived from an EMBL/GenBank/DDBJ whole genome shotgun (WGS) entry which is preliminary data.</text>
</comment>
<dbReference type="OMA" id="SEHSSDY"/>
<gene>
    <name evidence="2" type="ORF">CCACVL1_29124</name>
</gene>
<dbReference type="EMBL" id="AWWV01015465">
    <property type="protein sequence ID" value="OMO52670.1"/>
    <property type="molecule type" value="Genomic_DNA"/>
</dbReference>
<protein>
    <submittedName>
        <fullName evidence="2">Uncharacterized protein</fullName>
    </submittedName>
</protein>
<dbReference type="Gramene" id="OMO52670">
    <property type="protein sequence ID" value="OMO52670"/>
    <property type="gene ID" value="CCACVL1_29124"/>
</dbReference>
<reference evidence="2 3" key="1">
    <citation type="submission" date="2013-09" db="EMBL/GenBank/DDBJ databases">
        <title>Corchorus capsularis genome sequencing.</title>
        <authorList>
            <person name="Alam M."/>
            <person name="Haque M.S."/>
            <person name="Islam M.S."/>
            <person name="Emdad E.M."/>
            <person name="Islam M.M."/>
            <person name="Ahmed B."/>
            <person name="Halim A."/>
            <person name="Hossen Q.M.M."/>
            <person name="Hossain M.Z."/>
            <person name="Ahmed R."/>
            <person name="Khan M.M."/>
            <person name="Islam R."/>
            <person name="Rashid M.M."/>
            <person name="Khan S.A."/>
            <person name="Rahman M.S."/>
            <person name="Alam M."/>
        </authorList>
    </citation>
    <scope>NUCLEOTIDE SEQUENCE [LARGE SCALE GENOMIC DNA]</scope>
    <source>
        <strain evidence="3">cv. CVL-1</strain>
        <tissue evidence="2">Whole seedling</tissue>
    </source>
</reference>
<evidence type="ECO:0000313" key="3">
    <source>
        <dbReference type="Proteomes" id="UP000188268"/>
    </source>
</evidence>
<sequence>MSCLCVPEGEFDELLEHVPLSTRRKSLLSSTGVFQNQDESSNAPGLLSLRPCSSGDQVNQHLPQDQSPDCGVTASEHSSDYGTVGQASQFVTSCQDVNLSVNGNSQGSQAGTLRATKANGDASGIEKVDVGNPLPPHPVPSNVSEILIVDCADSMLLSLSENGTSSSAHTGVTASCKDVGWSSSGNIQGSQADKLAGTEASADASRLEKIKVGVPLSPNPENVNEIIKVNCADNILSSLSEDDINSSAGTIVMACQDVALPFNSSNSQGGEADQLKGTEANADASGMEKVNVGVPPPPNPVPSNVPEINKADFSGNMLLSLPKDDTVIPTCTGVMVNTMDNKFSDFTFDELDHIVLKDRRKLLLKRKLMESEKPALKGSSVGLAEDTIEYSPMTQLIDGEFMTDQNQLNDIPIRNVSNLCSSSGNGLSSLEQSTRRNKEDLQVHGESGLAGDKFNDIPDRSASDLLRTSAIESKLISRSERTPVEFMSCNGDDTSPASTTEIYCSTLNTSLKVKAEPLDYSSLQNPKRITFGNMVSVKHEEDISDPIDHMLLRDRMKLPTSVEDSEFSSARKFECSEKTEPGSLEFTPIISDAKPIRVHRPRKRKKTATDSVETALEEDAPGLLKVLLDQGVSVDEIKLYGESENDDVIDDSFNENSFSELEAVMTKLFSQRSSLMKFAPLRCTKGSRPSYCLACLFSLVEQTRYLQFRRWPVEWGWCRDLQSFIFVFKKHHRIVLERPEYGFATYFFQLVDSLPIDWQVKRLVTAMKLTSCGRITLIENKPLSVGEDLTEGEAKVLMEFGWTPDTGLGTMLNYCDRVVHDRKNESDSSEWRSKIGNLLVDGYNSGTIVSTSVVDEVIEQNSGENIHIKQEI</sequence>
<proteinExistence type="predicted"/>
<keyword evidence="3" id="KW-1185">Reference proteome</keyword>
<dbReference type="AlphaFoldDB" id="A0A1R3G3S9"/>
<accession>A0A1R3G3S9</accession>
<dbReference type="STRING" id="210143.A0A1R3G3S9"/>
<dbReference type="Proteomes" id="UP000188268">
    <property type="component" value="Unassembled WGS sequence"/>
</dbReference>
<dbReference type="OrthoDB" id="2021147at2759"/>
<feature type="region of interest" description="Disordered" evidence="1">
    <location>
        <begin position="52"/>
        <end position="78"/>
    </location>
</feature>